<keyword evidence="3" id="KW-1185">Reference proteome</keyword>
<organism evidence="2 3">
    <name type="scientific">Thermophagus xiamenensis</name>
    <dbReference type="NCBI Taxonomy" id="385682"/>
    <lineage>
        <taxon>Bacteria</taxon>
        <taxon>Pseudomonadati</taxon>
        <taxon>Bacteroidota</taxon>
        <taxon>Bacteroidia</taxon>
        <taxon>Marinilabiliales</taxon>
        <taxon>Marinilabiliaceae</taxon>
        <taxon>Thermophagus</taxon>
    </lineage>
</organism>
<dbReference type="InterPro" id="IPR003593">
    <property type="entry name" value="AAA+_ATPase"/>
</dbReference>
<dbReference type="PANTHER" id="PTHR10285">
    <property type="entry name" value="URIDINE KINASE"/>
    <property type="match status" value="1"/>
</dbReference>
<name>A0A1I2AJK2_9BACT</name>
<dbReference type="SUPFAM" id="SSF52540">
    <property type="entry name" value="P-loop containing nucleoside triphosphate hydrolases"/>
    <property type="match status" value="1"/>
</dbReference>
<gene>
    <name evidence="2" type="ORF">SAMN05444380_11183</name>
</gene>
<reference evidence="2 3" key="1">
    <citation type="submission" date="2016-10" db="EMBL/GenBank/DDBJ databases">
        <authorList>
            <person name="de Groot N.N."/>
        </authorList>
    </citation>
    <scope>NUCLEOTIDE SEQUENCE [LARGE SCALE GENOMIC DNA]</scope>
    <source>
        <strain evidence="2 3">DSM 19012</strain>
    </source>
</reference>
<dbReference type="SUPFAM" id="SSF55186">
    <property type="entry name" value="ThrRS/AlaRS common domain"/>
    <property type="match status" value="1"/>
</dbReference>
<dbReference type="OrthoDB" id="9764644at2"/>
<dbReference type="SMART" id="SM00382">
    <property type="entry name" value="AAA"/>
    <property type="match status" value="1"/>
</dbReference>
<keyword evidence="2" id="KW-0418">Kinase</keyword>
<sequence length="555" mass="64486">MKKEVRIKCINTRQAYCVERGSTLQEIAEQKNIRLPYPILGAMVNNQVRELSFEIYNPKTIEFIDITHKDGMRIYTRGLFFLLYAAARELFPGARLRVDHSVSKGFYCELHDIPGPISCEDVIALRKKMQQLVEEDIPIVRHRDETDDVIELFKQHRLHDKVDLLRHRGKYYTTYYTLKGHVGKFYGTLPPSTGYLKVFDLNKYYNGMLLQIPGKDNPNAVQELVEQKKMFEIFREFSQWNQILNVTNISDLNNATTQGKAERLIKVSEALHEKKIAQIADAITARKDKVRLVLISGPSSSGKTTFSKRLAIQLLVNGITPLNLSLDNYFVDREKTPRDENGEYDFEALEALDLELFNQHLQQLLNGQEVELPKFLFETGKRIFTGETLKMQKDNILIVEGIHALNPKLTHSIENSAKFKIYVSALTNINIDDQTRIPTTDNRLIRRIIRDYRYRSYSAQETISRWDSVRRGEDKHIFPFQEEADVMFNSALLYELAVLKPYAEPILLEVQPNQPEYSEANRLLKFFRYFKPIQQREIPPTSILREFLGGSSFSY</sequence>
<protein>
    <submittedName>
        <fullName evidence="2">Uridine kinase</fullName>
    </submittedName>
</protein>
<dbReference type="Proteomes" id="UP000181976">
    <property type="component" value="Unassembled WGS sequence"/>
</dbReference>
<dbReference type="Gene3D" id="3.30.980.10">
    <property type="entry name" value="Threonyl-trna Synthetase, Chain A, domain 2"/>
    <property type="match status" value="1"/>
</dbReference>
<dbReference type="Pfam" id="PF00485">
    <property type="entry name" value="PRK"/>
    <property type="match status" value="1"/>
</dbReference>
<proteinExistence type="predicted"/>
<dbReference type="AlphaFoldDB" id="A0A1I2AJK2"/>
<dbReference type="Gene3D" id="3.40.50.300">
    <property type="entry name" value="P-loop containing nucleotide triphosphate hydrolases"/>
    <property type="match status" value="1"/>
</dbReference>
<evidence type="ECO:0000259" key="1">
    <source>
        <dbReference type="SMART" id="SM00382"/>
    </source>
</evidence>
<feature type="domain" description="AAA+ ATPase" evidence="1">
    <location>
        <begin position="289"/>
        <end position="450"/>
    </location>
</feature>
<dbReference type="EMBL" id="FONA01000011">
    <property type="protein sequence ID" value="SFE44066.1"/>
    <property type="molecule type" value="Genomic_DNA"/>
</dbReference>
<dbReference type="GO" id="GO:0005524">
    <property type="term" value="F:ATP binding"/>
    <property type="evidence" value="ECO:0007669"/>
    <property type="project" value="InterPro"/>
</dbReference>
<dbReference type="GO" id="GO:0016301">
    <property type="term" value="F:kinase activity"/>
    <property type="evidence" value="ECO:0007669"/>
    <property type="project" value="UniProtKB-KW"/>
</dbReference>
<evidence type="ECO:0000313" key="2">
    <source>
        <dbReference type="EMBL" id="SFE44066.1"/>
    </source>
</evidence>
<dbReference type="InterPro" id="IPR018163">
    <property type="entry name" value="Thr/Ala-tRNA-synth_IIc_edit"/>
</dbReference>
<dbReference type="STRING" id="385682.SAMN05444380_11183"/>
<dbReference type="eggNOG" id="COG0572">
    <property type="taxonomic scope" value="Bacteria"/>
</dbReference>
<dbReference type="InterPro" id="IPR006083">
    <property type="entry name" value="PRK/URK"/>
</dbReference>
<dbReference type="CDD" id="cd02028">
    <property type="entry name" value="UMPK_like"/>
    <property type="match status" value="1"/>
</dbReference>
<evidence type="ECO:0000313" key="3">
    <source>
        <dbReference type="Proteomes" id="UP000181976"/>
    </source>
</evidence>
<dbReference type="RefSeq" id="WP_010526451.1">
    <property type="nucleotide sequence ID" value="NZ_AFSL01000009.1"/>
</dbReference>
<dbReference type="InParanoid" id="A0A1I2AJK2"/>
<dbReference type="FunFam" id="3.40.50.300:FF:001230">
    <property type="entry name" value="Phosphoribulokinase/uridine kinase family protein"/>
    <property type="match status" value="1"/>
</dbReference>
<accession>A0A1I2AJK2</accession>
<keyword evidence="2" id="KW-0808">Transferase</keyword>
<dbReference type="InterPro" id="IPR027417">
    <property type="entry name" value="P-loop_NTPase"/>
</dbReference>